<dbReference type="RefSeq" id="WP_164212455.1">
    <property type="nucleotide sequence ID" value="NZ_JAAGSC010000044.1"/>
</dbReference>
<organism evidence="14 15">
    <name type="scientific">Wenzhouxiangella limi</name>
    <dbReference type="NCBI Taxonomy" id="2707351"/>
    <lineage>
        <taxon>Bacteria</taxon>
        <taxon>Pseudomonadati</taxon>
        <taxon>Pseudomonadota</taxon>
        <taxon>Gammaproteobacteria</taxon>
        <taxon>Chromatiales</taxon>
        <taxon>Wenzhouxiangellaceae</taxon>
        <taxon>Wenzhouxiangella</taxon>
    </lineage>
</organism>
<evidence type="ECO:0000256" key="12">
    <source>
        <dbReference type="SAM" id="Phobius"/>
    </source>
</evidence>
<dbReference type="PROSITE" id="PS01096">
    <property type="entry name" value="PPIC_PPIASE_1"/>
    <property type="match status" value="1"/>
</dbReference>
<dbReference type="InterPro" id="IPR046357">
    <property type="entry name" value="PPIase_dom_sf"/>
</dbReference>
<keyword evidence="4 12" id="KW-0812">Transmembrane</keyword>
<keyword evidence="7" id="KW-0143">Chaperone</keyword>
<keyword evidence="15" id="KW-1185">Reference proteome</keyword>
<proteinExistence type="inferred from homology"/>
<dbReference type="AlphaFoldDB" id="A0A845VIT6"/>
<evidence type="ECO:0000256" key="11">
    <source>
        <dbReference type="PROSITE-ProRule" id="PRU00278"/>
    </source>
</evidence>
<evidence type="ECO:0000256" key="9">
    <source>
        <dbReference type="ARBA" id="ARBA00040743"/>
    </source>
</evidence>
<name>A0A845VIT6_9GAMM</name>
<dbReference type="Proteomes" id="UP000484885">
    <property type="component" value="Unassembled WGS sequence"/>
</dbReference>
<dbReference type="Gene3D" id="1.10.4030.10">
    <property type="entry name" value="Porin chaperone SurA, peptide-binding domain"/>
    <property type="match status" value="1"/>
</dbReference>
<feature type="transmembrane region" description="Helical" evidence="12">
    <location>
        <begin position="12"/>
        <end position="30"/>
    </location>
</feature>
<reference evidence="14 15" key="1">
    <citation type="submission" date="2020-02" db="EMBL/GenBank/DDBJ databases">
        <authorList>
            <person name="Zhang X.-Y."/>
        </authorList>
    </citation>
    <scope>NUCLEOTIDE SEQUENCE [LARGE SCALE GENOMIC DNA]</scope>
    <source>
        <strain evidence="14 15">C33</strain>
    </source>
</reference>
<dbReference type="InterPro" id="IPR027304">
    <property type="entry name" value="Trigger_fact/SurA_dom_sf"/>
</dbReference>
<gene>
    <name evidence="14" type="ORF">G3I74_15295</name>
</gene>
<evidence type="ECO:0000256" key="7">
    <source>
        <dbReference type="ARBA" id="ARBA00023186"/>
    </source>
</evidence>
<keyword evidence="2" id="KW-1003">Cell membrane</keyword>
<dbReference type="EMBL" id="JAAGSC010000044">
    <property type="protein sequence ID" value="NDY97089.1"/>
    <property type="molecule type" value="Genomic_DNA"/>
</dbReference>
<keyword evidence="5 12" id="KW-1133">Transmembrane helix</keyword>
<dbReference type="PANTHER" id="PTHR47529">
    <property type="entry name" value="PEPTIDYL-PROLYL CIS-TRANS ISOMERASE D"/>
    <property type="match status" value="1"/>
</dbReference>
<dbReference type="SUPFAM" id="SSF109998">
    <property type="entry name" value="Triger factor/SurA peptide-binding domain-like"/>
    <property type="match status" value="1"/>
</dbReference>
<dbReference type="GO" id="GO:0005886">
    <property type="term" value="C:plasma membrane"/>
    <property type="evidence" value="ECO:0007669"/>
    <property type="project" value="UniProtKB-SubCell"/>
</dbReference>
<dbReference type="InterPro" id="IPR000297">
    <property type="entry name" value="PPIase_PpiC"/>
</dbReference>
<comment type="similarity">
    <text evidence="8">Belongs to the PpiD chaperone family.</text>
</comment>
<dbReference type="GO" id="GO:0003755">
    <property type="term" value="F:peptidyl-prolyl cis-trans isomerase activity"/>
    <property type="evidence" value="ECO:0007669"/>
    <property type="project" value="UniProtKB-KW"/>
</dbReference>
<keyword evidence="6 12" id="KW-0472">Membrane</keyword>
<dbReference type="Gene3D" id="3.10.50.40">
    <property type="match status" value="1"/>
</dbReference>
<accession>A0A845VIT6</accession>
<comment type="subcellular location">
    <subcellularLocation>
        <location evidence="1">Cell inner membrane</location>
        <topology evidence="1">Single-pass type II membrane protein</topology>
        <orientation evidence="1">Periplasmic side</orientation>
    </subcellularLocation>
</comment>
<evidence type="ECO:0000256" key="3">
    <source>
        <dbReference type="ARBA" id="ARBA00022519"/>
    </source>
</evidence>
<evidence type="ECO:0000256" key="10">
    <source>
        <dbReference type="ARBA" id="ARBA00042775"/>
    </source>
</evidence>
<protein>
    <recommendedName>
        <fullName evidence="9">Periplasmic chaperone PpiD</fullName>
    </recommendedName>
    <alternativeName>
        <fullName evidence="10">Periplasmic folding chaperone</fullName>
    </alternativeName>
</protein>
<keyword evidence="3" id="KW-0997">Cell inner membrane</keyword>
<keyword evidence="11" id="KW-0697">Rotamase</keyword>
<evidence type="ECO:0000313" key="14">
    <source>
        <dbReference type="EMBL" id="NDY97089.1"/>
    </source>
</evidence>
<dbReference type="PANTHER" id="PTHR47529:SF1">
    <property type="entry name" value="PERIPLASMIC CHAPERONE PPID"/>
    <property type="match status" value="1"/>
</dbReference>
<dbReference type="Pfam" id="PF13616">
    <property type="entry name" value="Rotamase_3"/>
    <property type="match status" value="1"/>
</dbReference>
<dbReference type="PROSITE" id="PS50198">
    <property type="entry name" value="PPIC_PPIASE_2"/>
    <property type="match status" value="1"/>
</dbReference>
<dbReference type="InterPro" id="IPR052029">
    <property type="entry name" value="PpiD_chaperone"/>
</dbReference>
<evidence type="ECO:0000256" key="4">
    <source>
        <dbReference type="ARBA" id="ARBA00022692"/>
    </source>
</evidence>
<keyword evidence="11" id="KW-0413">Isomerase</keyword>
<evidence type="ECO:0000256" key="5">
    <source>
        <dbReference type="ARBA" id="ARBA00022989"/>
    </source>
</evidence>
<dbReference type="SUPFAM" id="SSF54534">
    <property type="entry name" value="FKBP-like"/>
    <property type="match status" value="1"/>
</dbReference>
<dbReference type="InterPro" id="IPR023058">
    <property type="entry name" value="PPIase_PpiC_CS"/>
</dbReference>
<evidence type="ECO:0000256" key="6">
    <source>
        <dbReference type="ARBA" id="ARBA00023136"/>
    </source>
</evidence>
<sequence>MLQAIRERVTGIVAIFILGLLAIPFLFFGMESYISAVPQDAVATVADEEITTTEFQSSFARHRAELRQQQGDDYDEIATNQPAARRQHLEQMIDERLLRHHAESMGLTISATMLRDIIAQIPAFQIDGNFDGESYRQALRASGRTPRGFEQELREDLLTRMLPTTLSFSTVVTEAEIDRMLSLENETRQISLVDVPVAPYRDQVEVTEQAVAEYYEANQDDFLTTEEVSIRYIELDAQALTSDLTLTEDELRQRYEAASQRYLTPEARQASHILIETDHEGSDEEARALATQLYERALEGEAFEDLAREFSDDPGSAEIGGELGWIEPGDMVEAFEDALFDLTFSGEIGEPVRSPFGWHVIRLDEIREPEGKSFEEAREEILAEYREREAEALYIELSDRLVDLVFADDSSLDPLAEELALEIERTEPFSRAGSEEGVASNQRVVDAAFSDRVLLDGTVSDPIELDRNQLVVVEVEEHFPAEPQPLEAVADRIRERLIADGAREMARERAESLKEQAAGSSDLAELVAGDENLSLNEYPAVGRYDFQHGPQLLDELFRLPAPGDEPTLHVLPRAQGFALVRLEGVQPGNPVEAAQEERDLMRQQIRFRQSNEEVLGLLAYLRENTDIQVVEDRL</sequence>
<evidence type="ECO:0000256" key="1">
    <source>
        <dbReference type="ARBA" id="ARBA00004382"/>
    </source>
</evidence>
<evidence type="ECO:0000259" key="13">
    <source>
        <dbReference type="PROSITE" id="PS50198"/>
    </source>
</evidence>
<comment type="caution">
    <text evidence="14">The sequence shown here is derived from an EMBL/GenBank/DDBJ whole genome shotgun (WGS) entry which is preliminary data.</text>
</comment>
<evidence type="ECO:0000256" key="8">
    <source>
        <dbReference type="ARBA" id="ARBA00038408"/>
    </source>
</evidence>
<feature type="domain" description="PpiC" evidence="13">
    <location>
        <begin position="265"/>
        <end position="365"/>
    </location>
</feature>
<dbReference type="Pfam" id="PF13624">
    <property type="entry name" value="SurA_N_3"/>
    <property type="match status" value="1"/>
</dbReference>
<evidence type="ECO:0000313" key="15">
    <source>
        <dbReference type="Proteomes" id="UP000484885"/>
    </source>
</evidence>
<evidence type="ECO:0000256" key="2">
    <source>
        <dbReference type="ARBA" id="ARBA00022475"/>
    </source>
</evidence>